<comment type="caution">
    <text evidence="3">The sequence shown here is derived from an EMBL/GenBank/DDBJ whole genome shotgun (WGS) entry which is preliminary data.</text>
</comment>
<dbReference type="EMBL" id="JARTCD010000149">
    <property type="protein sequence ID" value="KAJ8651715.1"/>
    <property type="molecule type" value="Genomic_DNA"/>
</dbReference>
<dbReference type="Gene3D" id="3.30.530.20">
    <property type="match status" value="2"/>
</dbReference>
<dbReference type="InterPro" id="IPR002913">
    <property type="entry name" value="START_lipid-bd_dom"/>
</dbReference>
<reference evidence="3 4" key="1">
    <citation type="submission" date="2023-03" db="EMBL/GenBank/DDBJ databases">
        <title>Genome sequence of Lichtheimia ornata CBS 291.66.</title>
        <authorList>
            <person name="Mohabir J.T."/>
            <person name="Shea T.P."/>
            <person name="Kurbessoian T."/>
            <person name="Berby B."/>
            <person name="Fontaine J."/>
            <person name="Livny J."/>
            <person name="Gnirke A."/>
            <person name="Stajich J.E."/>
            <person name="Cuomo C.A."/>
        </authorList>
    </citation>
    <scope>NUCLEOTIDE SEQUENCE [LARGE SCALE GENOMIC DNA]</scope>
    <source>
        <strain evidence="3">CBS 291.66</strain>
    </source>
</reference>
<evidence type="ECO:0000313" key="4">
    <source>
        <dbReference type="Proteomes" id="UP001234581"/>
    </source>
</evidence>
<dbReference type="SMART" id="SM00234">
    <property type="entry name" value="START"/>
    <property type="match status" value="1"/>
</dbReference>
<dbReference type="Pfam" id="PF01852">
    <property type="entry name" value="START"/>
    <property type="match status" value="1"/>
</dbReference>
<feature type="region of interest" description="Disordered" evidence="1">
    <location>
        <begin position="257"/>
        <end position="318"/>
    </location>
</feature>
<name>A0AAD7UR83_9FUNG</name>
<proteinExistence type="predicted"/>
<accession>A0AAD7UR83</accession>
<dbReference type="InterPro" id="IPR051213">
    <property type="entry name" value="START_lipid_transfer"/>
</dbReference>
<dbReference type="RefSeq" id="XP_058336629.1">
    <property type="nucleotide sequence ID" value="XM_058492615.1"/>
</dbReference>
<dbReference type="GO" id="GO:0008289">
    <property type="term" value="F:lipid binding"/>
    <property type="evidence" value="ECO:0007669"/>
    <property type="project" value="InterPro"/>
</dbReference>
<feature type="compositionally biased region" description="Low complexity" evidence="1">
    <location>
        <begin position="722"/>
        <end position="742"/>
    </location>
</feature>
<feature type="compositionally biased region" description="Low complexity" evidence="1">
    <location>
        <begin position="331"/>
        <end position="349"/>
    </location>
</feature>
<keyword evidence="4" id="KW-1185">Reference proteome</keyword>
<feature type="compositionally biased region" description="Pro residues" evidence="1">
    <location>
        <begin position="751"/>
        <end position="760"/>
    </location>
</feature>
<protein>
    <recommendedName>
        <fullName evidence="2">START domain-containing protein</fullName>
    </recommendedName>
</protein>
<feature type="domain" description="START" evidence="2">
    <location>
        <begin position="69"/>
        <end position="244"/>
    </location>
</feature>
<organism evidence="3 4">
    <name type="scientific">Lichtheimia ornata</name>
    <dbReference type="NCBI Taxonomy" id="688661"/>
    <lineage>
        <taxon>Eukaryota</taxon>
        <taxon>Fungi</taxon>
        <taxon>Fungi incertae sedis</taxon>
        <taxon>Mucoromycota</taxon>
        <taxon>Mucoromycotina</taxon>
        <taxon>Mucoromycetes</taxon>
        <taxon>Mucorales</taxon>
        <taxon>Lichtheimiaceae</taxon>
        <taxon>Lichtheimia</taxon>
    </lineage>
</organism>
<gene>
    <name evidence="3" type="ORF">O0I10_012727</name>
</gene>
<dbReference type="CDD" id="cd00177">
    <property type="entry name" value="START"/>
    <property type="match status" value="1"/>
</dbReference>
<evidence type="ECO:0000313" key="3">
    <source>
        <dbReference type="EMBL" id="KAJ8651715.1"/>
    </source>
</evidence>
<dbReference type="SUPFAM" id="SSF55961">
    <property type="entry name" value="Bet v1-like"/>
    <property type="match status" value="2"/>
</dbReference>
<dbReference type="PROSITE" id="PS50848">
    <property type="entry name" value="START"/>
    <property type="match status" value="1"/>
</dbReference>
<dbReference type="AlphaFoldDB" id="A0AAD7UR83"/>
<dbReference type="Pfam" id="PF18564">
    <property type="entry name" value="Glyco_hydro_5_C"/>
    <property type="match status" value="1"/>
</dbReference>
<dbReference type="Proteomes" id="UP001234581">
    <property type="component" value="Unassembled WGS sequence"/>
</dbReference>
<feature type="region of interest" description="Disordered" evidence="1">
    <location>
        <begin position="330"/>
        <end position="349"/>
    </location>
</feature>
<dbReference type="PANTHER" id="PTHR19308">
    <property type="entry name" value="PHOSPHATIDYLCHOLINE TRANSFER PROTEIN"/>
    <property type="match status" value="1"/>
</dbReference>
<dbReference type="GeneID" id="83220061"/>
<evidence type="ECO:0000256" key="1">
    <source>
        <dbReference type="SAM" id="MobiDB-lite"/>
    </source>
</evidence>
<feature type="region of interest" description="Disordered" evidence="1">
    <location>
        <begin position="803"/>
        <end position="834"/>
    </location>
</feature>
<sequence length="897" mass="99704">MSHGKNATFSPLFSDDEDDDNAVVPSLASMAHATSGFVDPLLTSTAYHIHQAESALSSLKQIVREDAHDGWKKALKHKKSGVVVHMKSAKNDKTPIFKGEAVIHGFSPQSVFYVIGMRKLWDEQYDDGNLVENLNDTTSLTYEVSKPTSSMNRPRDMALVEKIECTRDGAIMFACTSVETPRVPRIQGRVRAQIKLQGWVLEPIRGPTPTTRVTYVIQENMKGWMSGFAKKSLARRPLVIALVNDYLQKKAERIRSTKMRGGAGTCSSKVAPSDQSSNTERFQSIRRPSLMDQTPSGIQQQQQPSSSDPSTTNRPPLFATTQDVTFTPLFESSINPSSESSLSNSSENSTSLVKKRQPLYLPHRFPSQKAEALNLVKRMTSSLEPWTLTSENNGIKVYAMNEQCSVSLLHASRMDGTIRGEWTPEQLCSVVNCFGARKIWDKQFIDGRIVERFSQRDYLVEWSHALSSLATSTFNAIISIDTDLSSGVITTATSSISSTKEPVERIDGWVFKPNSNEGAVNVIWISNFQQQHQPLLIKELGNYMDQYGCPPYIRRVAGKIIRESFESDSGQYDVVYIAKHELNTRASSNKQQQQQRWCTDIRIHNSSRYPAGVNMTLSPENGMRVEITSSKTSIRIYTTSSDMEGQHVSIRILPGIDHQYTCNGVSLIPRIAINNDKTAITARTPSPDPVPTPPQSAEIKSPTATREAAINTILDKPPSPSSVPIDSSHDSAITTSTSSSSSPGRQRERPPTPTPTPSPSPQEQQQQQHSISTDRRRASVVGKITLSQPSRPDTPPHLFTAEQHKRNAQSPKLISRRSQHQQQQQQYNTTKVSPIAATERERLVVPEGYKLIPQQQNNNIIIISDELTFNGQQLAVVILAMVLSYYMGKLVCASSYC</sequence>
<dbReference type="GO" id="GO:0005737">
    <property type="term" value="C:cytoplasm"/>
    <property type="evidence" value="ECO:0007669"/>
    <property type="project" value="UniProtKB-ARBA"/>
</dbReference>
<dbReference type="InterPro" id="IPR041036">
    <property type="entry name" value="GH5_C"/>
</dbReference>
<feature type="compositionally biased region" description="Low complexity" evidence="1">
    <location>
        <begin position="293"/>
        <end position="312"/>
    </location>
</feature>
<dbReference type="PANTHER" id="PTHR19308:SF14">
    <property type="entry name" value="START DOMAIN-CONTAINING PROTEIN"/>
    <property type="match status" value="1"/>
</dbReference>
<evidence type="ECO:0000259" key="2">
    <source>
        <dbReference type="PROSITE" id="PS50848"/>
    </source>
</evidence>
<feature type="region of interest" description="Disordered" evidence="1">
    <location>
        <begin position="680"/>
        <end position="778"/>
    </location>
</feature>
<dbReference type="InterPro" id="IPR023393">
    <property type="entry name" value="START-like_dom_sf"/>
</dbReference>
<feature type="compositionally biased region" description="Polar residues" evidence="1">
    <location>
        <begin position="265"/>
        <end position="282"/>
    </location>
</feature>